<name>A0A0D8L8B8_MORMO</name>
<comment type="caution">
    <text evidence="4">The sequence shown here is derived from an EMBL/GenBank/DDBJ whole genome shotgun (WGS) entry which is preliminary data.</text>
</comment>
<reference evidence="4 5" key="1">
    <citation type="submission" date="2015-02" db="EMBL/GenBank/DDBJ databases">
        <title>Whole genome shotgun sequencing of cultured foodborne pathogen.</title>
        <authorList>
            <person name="Timme R."/>
            <person name="Allard M.W."/>
            <person name="Strain E."/>
            <person name="Evans P.S."/>
            <person name="Brown E."/>
        </authorList>
    </citation>
    <scope>NUCLEOTIDE SEQUENCE [LARGE SCALE GENOMIC DNA]</scope>
    <source>
        <strain evidence="4 5">GCSL-TSO-24</strain>
    </source>
</reference>
<dbReference type="GO" id="GO:0006355">
    <property type="term" value="P:regulation of DNA-templated transcription"/>
    <property type="evidence" value="ECO:0007669"/>
    <property type="project" value="InterPro"/>
</dbReference>
<dbReference type="InterPro" id="IPR036388">
    <property type="entry name" value="WH-like_DNA-bd_sf"/>
</dbReference>
<evidence type="ECO:0000259" key="3">
    <source>
        <dbReference type="PROSITE" id="PS51755"/>
    </source>
</evidence>
<dbReference type="GO" id="GO:0003677">
    <property type="term" value="F:DNA binding"/>
    <property type="evidence" value="ECO:0007669"/>
    <property type="project" value="UniProtKB-UniRule"/>
</dbReference>
<gene>
    <name evidence="4" type="ORF">UA45_07885</name>
</gene>
<sequence length="56" mass="6368">MPRTLIAGEVWGMNFESDTNIVDVAVRRLRKKIDDGHDHKLIETVRGTGYRLNGSE</sequence>
<dbReference type="Gene3D" id="1.10.10.10">
    <property type="entry name" value="Winged helix-like DNA-binding domain superfamily/Winged helix DNA-binding domain"/>
    <property type="match status" value="1"/>
</dbReference>
<dbReference type="Proteomes" id="UP000032582">
    <property type="component" value="Unassembled WGS sequence"/>
</dbReference>
<dbReference type="PATRIC" id="fig|582.24.peg.2466"/>
<dbReference type="CDD" id="cd00383">
    <property type="entry name" value="trans_reg_C"/>
    <property type="match status" value="1"/>
</dbReference>
<feature type="DNA-binding region" description="OmpR/PhoB-type" evidence="2">
    <location>
        <begin position="1"/>
        <end position="54"/>
    </location>
</feature>
<evidence type="ECO:0000256" key="2">
    <source>
        <dbReference type="PROSITE-ProRule" id="PRU01091"/>
    </source>
</evidence>
<dbReference type="Pfam" id="PF00486">
    <property type="entry name" value="Trans_reg_C"/>
    <property type="match status" value="1"/>
</dbReference>
<dbReference type="InterPro" id="IPR016032">
    <property type="entry name" value="Sig_transdc_resp-reg_C-effctor"/>
</dbReference>
<accession>A0A0D8L8B8</accession>
<evidence type="ECO:0000313" key="5">
    <source>
        <dbReference type="Proteomes" id="UP000032582"/>
    </source>
</evidence>
<protein>
    <submittedName>
        <fullName evidence="4">Two-component system response regulator YedW</fullName>
    </submittedName>
</protein>
<dbReference type="PROSITE" id="PS51755">
    <property type="entry name" value="OMPR_PHOB"/>
    <property type="match status" value="1"/>
</dbReference>
<organism evidence="4 5">
    <name type="scientific">Morganella morganii</name>
    <name type="common">Proteus morganii</name>
    <dbReference type="NCBI Taxonomy" id="582"/>
    <lineage>
        <taxon>Bacteria</taxon>
        <taxon>Pseudomonadati</taxon>
        <taxon>Pseudomonadota</taxon>
        <taxon>Gammaproteobacteria</taxon>
        <taxon>Enterobacterales</taxon>
        <taxon>Morganellaceae</taxon>
        <taxon>Morganella</taxon>
    </lineage>
</organism>
<evidence type="ECO:0000313" key="4">
    <source>
        <dbReference type="EMBL" id="KJF78170.1"/>
    </source>
</evidence>
<dbReference type="SUPFAM" id="SSF46894">
    <property type="entry name" value="C-terminal effector domain of the bipartite response regulators"/>
    <property type="match status" value="1"/>
</dbReference>
<dbReference type="GO" id="GO:0000160">
    <property type="term" value="P:phosphorelay signal transduction system"/>
    <property type="evidence" value="ECO:0007669"/>
    <property type="project" value="InterPro"/>
</dbReference>
<proteinExistence type="predicted"/>
<evidence type="ECO:0000256" key="1">
    <source>
        <dbReference type="ARBA" id="ARBA00023125"/>
    </source>
</evidence>
<dbReference type="InterPro" id="IPR001867">
    <property type="entry name" value="OmpR/PhoB-type_DNA-bd"/>
</dbReference>
<dbReference type="EMBL" id="JZSH01000069">
    <property type="protein sequence ID" value="KJF78170.1"/>
    <property type="molecule type" value="Genomic_DNA"/>
</dbReference>
<keyword evidence="1 2" id="KW-0238">DNA-binding</keyword>
<dbReference type="AlphaFoldDB" id="A0A0D8L8B8"/>
<feature type="domain" description="OmpR/PhoB-type" evidence="3">
    <location>
        <begin position="1"/>
        <end position="54"/>
    </location>
</feature>